<dbReference type="Bgee" id="ENSACAG00000023162">
    <property type="expression patterns" value="Expressed in brain and 10 other cell types or tissues"/>
</dbReference>
<dbReference type="Proteomes" id="UP000001646">
    <property type="component" value="Unplaced"/>
</dbReference>
<evidence type="ECO:0000313" key="2">
    <source>
        <dbReference type="Proteomes" id="UP000001646"/>
    </source>
</evidence>
<keyword evidence="2" id="KW-1185">Reference proteome</keyword>
<reference evidence="1" key="1">
    <citation type="submission" date="2009-12" db="EMBL/GenBank/DDBJ databases">
        <title>The Genome Sequence of Anolis carolinensis (Green Anole Lizard).</title>
        <authorList>
            <consortium name="The Genome Sequencing Platform"/>
            <person name="Di Palma F."/>
            <person name="Alfoldi J."/>
            <person name="Heiman D."/>
            <person name="Young S."/>
            <person name="Grabherr M."/>
            <person name="Johnson J."/>
            <person name="Lander E.S."/>
            <person name="Lindblad-Toh K."/>
        </authorList>
    </citation>
    <scope>NUCLEOTIDE SEQUENCE [LARGE SCALE GENOMIC DNA]</scope>
    <source>
        <strain evidence="1">JBL SC #1</strain>
    </source>
</reference>
<name>H9GUS5_ANOCA</name>
<reference evidence="1" key="3">
    <citation type="submission" date="2025-09" db="UniProtKB">
        <authorList>
            <consortium name="Ensembl"/>
        </authorList>
    </citation>
    <scope>IDENTIFICATION</scope>
</reference>
<sequence length="59" mass="6611">MLPGSLMGWPSVGRDFDQLSRHNITHIISIHESPQPYIPVRAPKGTPRDNGCGWVREMA</sequence>
<dbReference type="AlphaFoldDB" id="H9GUS5"/>
<accession>H9GUS5</accession>
<evidence type="ECO:0000313" key="1">
    <source>
        <dbReference type="Ensembl" id="ENSACAP00000020895.3"/>
    </source>
</evidence>
<proteinExistence type="predicted"/>
<protein>
    <submittedName>
        <fullName evidence="1">Uncharacterized protein</fullName>
    </submittedName>
</protein>
<dbReference type="eggNOG" id="KOG1716">
    <property type="taxonomic scope" value="Eukaryota"/>
</dbReference>
<dbReference type="InParanoid" id="H9GUS5"/>
<dbReference type="Ensembl" id="ENSACAT00000024928.3">
    <property type="protein sequence ID" value="ENSACAP00000020895.3"/>
    <property type="gene ID" value="ENSACAG00000023162.3"/>
</dbReference>
<dbReference type="HOGENOM" id="CLU_188536_0_0_1"/>
<organism evidence="1 2">
    <name type="scientific">Anolis carolinensis</name>
    <name type="common">Green anole</name>
    <name type="synonym">American chameleon</name>
    <dbReference type="NCBI Taxonomy" id="28377"/>
    <lineage>
        <taxon>Eukaryota</taxon>
        <taxon>Metazoa</taxon>
        <taxon>Chordata</taxon>
        <taxon>Craniata</taxon>
        <taxon>Vertebrata</taxon>
        <taxon>Euteleostomi</taxon>
        <taxon>Lepidosauria</taxon>
        <taxon>Squamata</taxon>
        <taxon>Bifurcata</taxon>
        <taxon>Unidentata</taxon>
        <taxon>Episquamata</taxon>
        <taxon>Toxicofera</taxon>
        <taxon>Iguania</taxon>
        <taxon>Dactyloidae</taxon>
        <taxon>Anolis</taxon>
    </lineage>
</organism>
<reference evidence="1" key="2">
    <citation type="submission" date="2025-08" db="UniProtKB">
        <authorList>
            <consortium name="Ensembl"/>
        </authorList>
    </citation>
    <scope>IDENTIFICATION</scope>
</reference>